<organism evidence="2 3">
    <name type="scientific">Paramecium sonneborni</name>
    <dbReference type="NCBI Taxonomy" id="65129"/>
    <lineage>
        <taxon>Eukaryota</taxon>
        <taxon>Sar</taxon>
        <taxon>Alveolata</taxon>
        <taxon>Ciliophora</taxon>
        <taxon>Intramacronucleata</taxon>
        <taxon>Oligohymenophorea</taxon>
        <taxon>Peniculida</taxon>
        <taxon>Parameciidae</taxon>
        <taxon>Paramecium</taxon>
    </lineage>
</organism>
<keyword evidence="3" id="KW-1185">Reference proteome</keyword>
<sequence length="40" mass="4618">MFLKGGTLLYVSDCIQIIFYKVSLQLGILMLIRNLVCIRQ</sequence>
<dbReference type="EMBL" id="CAJJDN010000148">
    <property type="protein sequence ID" value="CAD8124024.1"/>
    <property type="molecule type" value="Genomic_DNA"/>
</dbReference>
<gene>
    <name evidence="2" type="ORF">PSON_ATCC_30995.1.T1480121</name>
</gene>
<keyword evidence="1" id="KW-1133">Transmembrane helix</keyword>
<evidence type="ECO:0000313" key="3">
    <source>
        <dbReference type="Proteomes" id="UP000692954"/>
    </source>
</evidence>
<dbReference type="Proteomes" id="UP000692954">
    <property type="component" value="Unassembled WGS sequence"/>
</dbReference>
<reference evidence="2" key="1">
    <citation type="submission" date="2021-01" db="EMBL/GenBank/DDBJ databases">
        <authorList>
            <consortium name="Genoscope - CEA"/>
            <person name="William W."/>
        </authorList>
    </citation>
    <scope>NUCLEOTIDE SEQUENCE</scope>
</reference>
<protein>
    <submittedName>
        <fullName evidence="2">Uncharacterized protein</fullName>
    </submittedName>
</protein>
<accession>A0A8S1R9E8</accession>
<feature type="transmembrane region" description="Helical" evidence="1">
    <location>
        <begin position="17"/>
        <end position="36"/>
    </location>
</feature>
<keyword evidence="1" id="KW-0812">Transmembrane</keyword>
<proteinExistence type="predicted"/>
<evidence type="ECO:0000256" key="1">
    <source>
        <dbReference type="SAM" id="Phobius"/>
    </source>
</evidence>
<evidence type="ECO:0000313" key="2">
    <source>
        <dbReference type="EMBL" id="CAD8124024.1"/>
    </source>
</evidence>
<comment type="caution">
    <text evidence="2">The sequence shown here is derived from an EMBL/GenBank/DDBJ whole genome shotgun (WGS) entry which is preliminary data.</text>
</comment>
<dbReference type="AlphaFoldDB" id="A0A8S1R9E8"/>
<name>A0A8S1R9E8_9CILI</name>
<keyword evidence="1" id="KW-0472">Membrane</keyword>